<dbReference type="Gene3D" id="3.10.290.10">
    <property type="entry name" value="RNA-binding S4 domain"/>
    <property type="match status" value="1"/>
</dbReference>
<keyword evidence="4" id="KW-1185">Reference proteome</keyword>
<dbReference type="GO" id="GO:0003723">
    <property type="term" value="F:RNA binding"/>
    <property type="evidence" value="ECO:0007669"/>
    <property type="project" value="UniProtKB-KW"/>
</dbReference>
<evidence type="ECO:0000259" key="2">
    <source>
        <dbReference type="SMART" id="SM00363"/>
    </source>
</evidence>
<dbReference type="InterPro" id="IPR036986">
    <property type="entry name" value="S4_RNA-bd_sf"/>
</dbReference>
<feature type="domain" description="RNA-binding S4" evidence="2">
    <location>
        <begin position="183"/>
        <end position="238"/>
    </location>
</feature>
<accession>A0A3P7RSI1</accession>
<dbReference type="InterPro" id="IPR040591">
    <property type="entry name" value="RqcP2_RBD"/>
</dbReference>
<dbReference type="CDD" id="cd00165">
    <property type="entry name" value="S4"/>
    <property type="match status" value="1"/>
</dbReference>
<dbReference type="InterPro" id="IPR012677">
    <property type="entry name" value="Nucleotide-bd_a/b_plait_sf"/>
</dbReference>
<gene>
    <name evidence="3" type="ORF">PATL70BA_0134</name>
</gene>
<sequence length="259" mass="29522">MEAKDKSDQLFLHRLEDLSRKAIAMNWMTYTDFLDLHQLSLAKSFLNKSGLYYQAYGGYAQAERVMLFLYPSEASTGFDYDYDDHVMYIRVQLPVIMSGKSLTHRDYLGSLMSLGIERKLIGDLLVDEQGMSLVCMATIGDFIMDQIVSIGRTKVNLKQITKADFEIMNEQNYDHIKGTVASLRLDNILKLGIGLSRQNSVHYIQMGRVFINGKETSQTSRIVKAKDIISIRGIGKIRLACIGKITKKNRIVVEIDRYQ</sequence>
<keyword evidence="1" id="KW-0694">RNA-binding</keyword>
<dbReference type="InterPro" id="IPR002942">
    <property type="entry name" value="S4_RNA-bd"/>
</dbReference>
<name>A0A3P7RSI1_9FIRM</name>
<dbReference type="Gene3D" id="3.30.70.330">
    <property type="match status" value="1"/>
</dbReference>
<evidence type="ECO:0000313" key="3">
    <source>
        <dbReference type="EMBL" id="VDN45976.1"/>
    </source>
</evidence>
<evidence type="ECO:0000256" key="1">
    <source>
        <dbReference type="PROSITE-ProRule" id="PRU00182"/>
    </source>
</evidence>
<evidence type="ECO:0000313" key="4">
    <source>
        <dbReference type="Proteomes" id="UP000279029"/>
    </source>
</evidence>
<dbReference type="PANTHER" id="PTHR13633">
    <property type="entry name" value="MITOCHONDRIAL TRANSCRIPTION RESCUE FACTOR 1"/>
    <property type="match status" value="1"/>
</dbReference>
<dbReference type="Gene3D" id="3.30.1370.160">
    <property type="match status" value="1"/>
</dbReference>
<protein>
    <recommendedName>
        <fullName evidence="2">RNA-binding S4 domain-containing protein</fullName>
    </recommendedName>
</protein>
<dbReference type="AlphaFoldDB" id="A0A3P7RSI1"/>
<dbReference type="Pfam" id="PF17774">
    <property type="entry name" value="YlmH_RBD"/>
    <property type="match status" value="1"/>
</dbReference>
<dbReference type="PROSITE" id="PS50889">
    <property type="entry name" value="S4"/>
    <property type="match status" value="1"/>
</dbReference>
<dbReference type="SMART" id="SM00363">
    <property type="entry name" value="S4"/>
    <property type="match status" value="1"/>
</dbReference>
<dbReference type="SUPFAM" id="SSF55174">
    <property type="entry name" value="Alpha-L RNA-binding motif"/>
    <property type="match status" value="1"/>
</dbReference>
<dbReference type="EMBL" id="LR130778">
    <property type="protein sequence ID" value="VDN45976.1"/>
    <property type="molecule type" value="Genomic_DNA"/>
</dbReference>
<dbReference type="KEGG" id="cbar:PATL70BA_0134"/>
<dbReference type="OrthoDB" id="9812787at2"/>
<organism evidence="3 4">
    <name type="scientific">Petrocella atlantisensis</name>
    <dbReference type="NCBI Taxonomy" id="2173034"/>
    <lineage>
        <taxon>Bacteria</taxon>
        <taxon>Bacillati</taxon>
        <taxon>Bacillota</taxon>
        <taxon>Clostridia</taxon>
        <taxon>Lachnospirales</taxon>
        <taxon>Vallitaleaceae</taxon>
        <taxon>Petrocella</taxon>
    </lineage>
</organism>
<proteinExistence type="predicted"/>
<dbReference type="Proteomes" id="UP000279029">
    <property type="component" value="Chromosome"/>
</dbReference>
<dbReference type="RefSeq" id="WP_125135559.1">
    <property type="nucleotide sequence ID" value="NZ_LR130778.1"/>
</dbReference>
<reference evidence="3 4" key="1">
    <citation type="submission" date="2018-09" db="EMBL/GenBank/DDBJ databases">
        <authorList>
            <person name="Postec A."/>
        </authorList>
    </citation>
    <scope>NUCLEOTIDE SEQUENCE [LARGE SCALE GENOMIC DNA]</scope>
    <source>
        <strain evidence="3">70B-A</strain>
    </source>
</reference>
<dbReference type="PANTHER" id="PTHR13633:SF3">
    <property type="entry name" value="MITOCHONDRIAL TRANSCRIPTION RESCUE FACTOR 1"/>
    <property type="match status" value="1"/>
</dbReference>
<dbReference type="Pfam" id="PF01479">
    <property type="entry name" value="S4"/>
    <property type="match status" value="1"/>
</dbReference>